<evidence type="ECO:0000313" key="2">
    <source>
        <dbReference type="Proteomes" id="UP000243488"/>
    </source>
</evidence>
<protein>
    <submittedName>
        <fullName evidence="1">Uncharacterized protein</fullName>
    </submittedName>
</protein>
<dbReference type="Proteomes" id="UP000243488">
    <property type="component" value="Chromosome"/>
</dbReference>
<accession>A0A1V0B8D2</accession>
<evidence type="ECO:0000313" key="1">
    <source>
        <dbReference type="EMBL" id="AQZ96167.1"/>
    </source>
</evidence>
<dbReference type="EMBL" id="CP020100">
    <property type="protein sequence ID" value="AQZ96167.1"/>
    <property type="molecule type" value="Genomic_DNA"/>
</dbReference>
<keyword evidence="2" id="KW-1185">Reference proteome</keyword>
<name>A0A1V0B8D2_9GAMM</name>
<dbReference type="AlphaFoldDB" id="A0A1V0B8D2"/>
<reference evidence="1 2" key="1">
    <citation type="submission" date="2017-03" db="EMBL/GenBank/DDBJ databases">
        <title>Complete genome sequence of the novel DNRA strain Pseudomonas sp. S-6-2 isolated from Chinese polluted river sediment. Journal of Biotechnology.</title>
        <authorList>
            <person name="Li J."/>
            <person name="Xiang F."/>
            <person name="Wang L."/>
            <person name="Xi L."/>
            <person name="Liu J."/>
        </authorList>
    </citation>
    <scope>NUCLEOTIDE SEQUENCE [LARGE SCALE GENOMIC DNA]</scope>
    <source>
        <strain evidence="1 2">S-6-2</strain>
    </source>
</reference>
<dbReference type="KEGG" id="ppha:BVH74_16035"/>
<dbReference type="STRING" id="1931241.BVH74_16035"/>
<gene>
    <name evidence="1" type="ORF">BVH74_16035</name>
</gene>
<organism evidence="1 2">
    <name type="scientific">Halopseudomonas phragmitis</name>
    <dbReference type="NCBI Taxonomy" id="1931241"/>
    <lineage>
        <taxon>Bacteria</taxon>
        <taxon>Pseudomonadati</taxon>
        <taxon>Pseudomonadota</taxon>
        <taxon>Gammaproteobacteria</taxon>
        <taxon>Pseudomonadales</taxon>
        <taxon>Pseudomonadaceae</taxon>
        <taxon>Halopseudomonas</taxon>
    </lineage>
</organism>
<dbReference type="RefSeq" id="WP_080051075.1">
    <property type="nucleotide sequence ID" value="NZ_CP020100.1"/>
</dbReference>
<proteinExistence type="predicted"/>
<sequence length="188" mass="20196">MRPLLASPSDTTPGNQPPGSALAAQITSLLPADSLRQGIIVPTLSWLGITEHGADSLLLGTLLACASLPADKRPAGAIGPFAITPEYHLSLWDDYLAQDPDLASRVRGLASQRGFLQDPHAELGFNLGYASAIAWLIYQRQAICLNEHTDLRGLARLWQTAYPHQGGRASDFLAAWRRAFNNEGSISA</sequence>